<dbReference type="NCBIfam" id="TIGR04183">
    <property type="entry name" value="Por_Secre_tail"/>
    <property type="match status" value="1"/>
</dbReference>
<dbReference type="InterPro" id="IPR036966">
    <property type="entry name" value="CBM3_sf"/>
</dbReference>
<dbReference type="Pfam" id="PF02368">
    <property type="entry name" value="Big_2"/>
    <property type="match status" value="1"/>
</dbReference>
<sequence>MTKKSSVLATLILLLYLNTTFAQTFNYAEALQKSMFFYECQRSGQLPSDNRVTWRTNSAMSDGSDVGHNLTGGWYDAGDHVKFGFPMAFSATMLAWGGIDFASGYNASGQMTYLKKNLRFVNDYFIKCHTAPNELWGQVGNGGTDHAWWGSAEVMAMLRPAYKIDATKPGSDLAGETAAAMAASSILFKTDDPAYSATLLSHAIQLYNFADTYRGKYSSSITDAAGFYNSFSGYNDELVWGAIWLYRATGDAAWLAKAESYYANLSSEPQSTIKSYKWGIAWDDKSYGCYALLAKLTGKAQYKDDIERHLDYWTDGYNGQRITYTPGGLAFLDMWGALRYAINTSFLAKYYQSAATTTAKATRYNNFALAQMNYVLGNNPRNSSYVCGFGVNPPTKPHHRTAHGCWSNNLTGPPTESRHILYGALVGGPGNNDAYTDDRGNYVNNEVATDYNAAFSGLLAGLVQDYGGTPLANFPVAETPTKEYLIEARLNGSGNTYTEWSVWVNNHTAWPARIGAKHVFRLFIDISEGLTAGYTPANYVVSSNNADVTFTQLQAWDAARNIYYTEVTFNPTIKIWPGGQGESRKESQIRIRLPYEANAAAWNPANDWSSQGVDGTLKEVATIPLYVDGVLVYGSTPTPGVVVPVTGVSVSPTVDSLQINETVQLTATVTPANATNKNVTWSSSAPAIASVSSTGLVTALAAGSATITARTTDGGFTATSSIIVSPVVAPKQYTITTAVTGSGTVALSPAGGTYPAGTQVTITATPASGYQFSSWSGGLTGTTNPATVTLNANISVTGNFTPTGNQGNCNSPVVVSLPFKKDSAGEFCYVITGNISWVNSWNLSLLEINGVNYTNKWSNSMPARVNGGYNIHYVGQYPWSHFEVAGSNAATVQTPETNAPEEKAGGVIFPNPVTQRSFTLRLADQSITNATVTITDLYGNVVFRKNVKVNEQIRINSPITAGVYHLQIASGNKKIMSTKMVISK</sequence>
<comment type="similarity">
    <text evidence="7 8">Belongs to the glycosyl hydrolase 9 (cellulase E) family.</text>
</comment>
<evidence type="ECO:0000259" key="9">
    <source>
        <dbReference type="PROSITE" id="PS51172"/>
    </source>
</evidence>
<dbReference type="Gene3D" id="2.60.40.710">
    <property type="entry name" value="Endoglucanase-like"/>
    <property type="match status" value="1"/>
</dbReference>
<dbReference type="Pfam" id="PF18666">
    <property type="entry name" value="CBM64"/>
    <property type="match status" value="1"/>
</dbReference>
<reference evidence="10 11" key="1">
    <citation type="submission" date="2019-04" db="EMBL/GenBank/DDBJ databases">
        <title>Niastella caeni sp. nov., isolated from activated sludge.</title>
        <authorList>
            <person name="Sheng M."/>
        </authorList>
    </citation>
    <scope>NUCLEOTIDE SEQUENCE [LARGE SCALE GENOMIC DNA]</scope>
    <source>
        <strain evidence="10 11">HX-2-15</strain>
    </source>
</reference>
<dbReference type="GO" id="GO:0030245">
    <property type="term" value="P:cellulose catabolic process"/>
    <property type="evidence" value="ECO:0007669"/>
    <property type="project" value="UniProtKB-KW"/>
</dbReference>
<keyword evidence="2 7" id="KW-0378">Hydrolase</keyword>
<dbReference type="EC" id="3.2.1.4" evidence="8"/>
<evidence type="ECO:0000256" key="7">
    <source>
        <dbReference type="PROSITE-ProRule" id="PRU10060"/>
    </source>
</evidence>
<keyword evidence="5 7" id="KW-0326">Glycosidase</keyword>
<dbReference type="Pfam" id="PF00759">
    <property type="entry name" value="Glyco_hydro_9"/>
    <property type="match status" value="1"/>
</dbReference>
<evidence type="ECO:0000256" key="1">
    <source>
        <dbReference type="ARBA" id="ARBA00000966"/>
    </source>
</evidence>
<dbReference type="SUPFAM" id="SSF49384">
    <property type="entry name" value="Carbohydrate-binding domain"/>
    <property type="match status" value="1"/>
</dbReference>
<comment type="catalytic activity">
    <reaction evidence="1 8">
        <text>Endohydrolysis of (1-&gt;4)-beta-D-glucosidic linkages in cellulose, lichenin and cereal beta-D-glucans.</text>
        <dbReference type="EC" id="3.2.1.4"/>
    </reaction>
</comment>
<dbReference type="RefSeq" id="WP_136578329.1">
    <property type="nucleotide sequence ID" value="NZ_STFF01000004.1"/>
</dbReference>
<dbReference type="InterPro" id="IPR026444">
    <property type="entry name" value="Secre_tail"/>
</dbReference>
<evidence type="ECO:0000256" key="8">
    <source>
        <dbReference type="RuleBase" id="RU361166"/>
    </source>
</evidence>
<comment type="caution">
    <text evidence="10">The sequence shown here is derived from an EMBL/GenBank/DDBJ whole genome shotgun (WGS) entry which is preliminary data.</text>
</comment>
<evidence type="ECO:0000256" key="4">
    <source>
        <dbReference type="ARBA" id="ARBA00023277"/>
    </source>
</evidence>
<dbReference type="GO" id="GO:0008810">
    <property type="term" value="F:cellulase activity"/>
    <property type="evidence" value="ECO:0007669"/>
    <property type="project" value="UniProtKB-EC"/>
</dbReference>
<organism evidence="10 11">
    <name type="scientific">Niastella caeni</name>
    <dbReference type="NCBI Taxonomy" id="2569763"/>
    <lineage>
        <taxon>Bacteria</taxon>
        <taxon>Pseudomonadati</taxon>
        <taxon>Bacteroidota</taxon>
        <taxon>Chitinophagia</taxon>
        <taxon>Chitinophagales</taxon>
        <taxon>Chitinophagaceae</taxon>
        <taxon>Niastella</taxon>
    </lineage>
</organism>
<dbReference type="InterPro" id="IPR041438">
    <property type="entry name" value="CBM64"/>
</dbReference>
<dbReference type="OrthoDB" id="9808897at2"/>
<keyword evidence="8" id="KW-0732">Signal</keyword>
<evidence type="ECO:0000256" key="5">
    <source>
        <dbReference type="ARBA" id="ARBA00023295"/>
    </source>
</evidence>
<keyword evidence="3 8" id="KW-0136">Cellulose degradation</keyword>
<dbReference type="InterPro" id="IPR001956">
    <property type="entry name" value="CBM3"/>
</dbReference>
<dbReference type="EMBL" id="STFF01000004">
    <property type="protein sequence ID" value="THU38373.1"/>
    <property type="molecule type" value="Genomic_DNA"/>
</dbReference>
<dbReference type="InterPro" id="IPR008965">
    <property type="entry name" value="CBM2/CBM3_carb-bd_dom_sf"/>
</dbReference>
<feature type="active site" evidence="7">
    <location>
        <position position="446"/>
    </location>
</feature>
<dbReference type="PROSITE" id="PS51172">
    <property type="entry name" value="CBM3"/>
    <property type="match status" value="1"/>
</dbReference>
<evidence type="ECO:0000256" key="3">
    <source>
        <dbReference type="ARBA" id="ARBA00023001"/>
    </source>
</evidence>
<evidence type="ECO:0000256" key="2">
    <source>
        <dbReference type="ARBA" id="ARBA00022801"/>
    </source>
</evidence>
<dbReference type="InterPro" id="IPR008928">
    <property type="entry name" value="6-hairpin_glycosidase_sf"/>
</dbReference>
<dbReference type="PROSITE" id="PS00698">
    <property type="entry name" value="GH9_3"/>
    <property type="match status" value="1"/>
</dbReference>
<dbReference type="InterPro" id="IPR003343">
    <property type="entry name" value="Big_2"/>
</dbReference>
<dbReference type="Pfam" id="PF18962">
    <property type="entry name" value="Por_Secre_tail"/>
    <property type="match status" value="1"/>
</dbReference>
<feature type="domain" description="CBM3" evidence="9">
    <location>
        <begin position="479"/>
        <end position="638"/>
    </location>
</feature>
<evidence type="ECO:0000313" key="11">
    <source>
        <dbReference type="Proteomes" id="UP000306918"/>
    </source>
</evidence>
<dbReference type="GO" id="GO:0030248">
    <property type="term" value="F:cellulose binding"/>
    <property type="evidence" value="ECO:0007669"/>
    <property type="project" value="InterPro"/>
</dbReference>
<dbReference type="PANTHER" id="PTHR22298">
    <property type="entry name" value="ENDO-1,4-BETA-GLUCANASE"/>
    <property type="match status" value="1"/>
</dbReference>
<dbReference type="InterPro" id="IPR001701">
    <property type="entry name" value="Glyco_hydro_9"/>
</dbReference>
<dbReference type="InterPro" id="IPR012341">
    <property type="entry name" value="6hp_glycosidase-like_sf"/>
</dbReference>
<accession>A0A4S8HSC3</accession>
<dbReference type="FunFam" id="1.50.10.10:FF:000020">
    <property type="entry name" value="Endoglucanase"/>
    <property type="match status" value="1"/>
</dbReference>
<feature type="active site" evidence="7">
    <location>
        <position position="437"/>
    </location>
</feature>
<dbReference type="SUPFAM" id="SSF49373">
    <property type="entry name" value="Invasin/intimin cell-adhesion fragments"/>
    <property type="match status" value="1"/>
</dbReference>
<protein>
    <recommendedName>
        <fullName evidence="8">Endoglucanase</fullName>
        <ecNumber evidence="8">3.2.1.4</ecNumber>
    </recommendedName>
</protein>
<dbReference type="Gene3D" id="2.60.40.1080">
    <property type="match status" value="1"/>
</dbReference>
<keyword evidence="11" id="KW-1185">Reference proteome</keyword>
<proteinExistence type="inferred from homology"/>
<dbReference type="SMART" id="SM01067">
    <property type="entry name" value="CBM_3"/>
    <property type="match status" value="1"/>
</dbReference>
<gene>
    <name evidence="10" type="ORF">FAM09_17005</name>
</gene>
<evidence type="ECO:0000313" key="10">
    <source>
        <dbReference type="EMBL" id="THU38373.1"/>
    </source>
</evidence>
<dbReference type="AlphaFoldDB" id="A0A4S8HSC3"/>
<name>A0A4S8HSC3_9BACT</name>
<dbReference type="InterPro" id="IPR008964">
    <property type="entry name" value="Invasin/intimin_cell_adhesion"/>
</dbReference>
<feature type="chain" id="PRO_5021021839" description="Endoglucanase" evidence="8">
    <location>
        <begin position="23"/>
        <end position="984"/>
    </location>
</feature>
<dbReference type="Pfam" id="PF18998">
    <property type="entry name" value="Flg_new_2"/>
    <property type="match status" value="1"/>
</dbReference>
<keyword evidence="4 7" id="KW-0119">Carbohydrate metabolism</keyword>
<keyword evidence="6 7" id="KW-0624">Polysaccharide degradation</keyword>
<dbReference type="Gene3D" id="1.50.10.10">
    <property type="match status" value="1"/>
</dbReference>
<dbReference type="SUPFAM" id="SSF48208">
    <property type="entry name" value="Six-hairpin glycosidases"/>
    <property type="match status" value="1"/>
</dbReference>
<dbReference type="Proteomes" id="UP000306918">
    <property type="component" value="Unassembled WGS sequence"/>
</dbReference>
<dbReference type="InterPro" id="IPR033126">
    <property type="entry name" value="Glyco_hydro_9_Asp/Glu_AS"/>
</dbReference>
<dbReference type="InterPro" id="IPR044060">
    <property type="entry name" value="Bacterial_rp_domain"/>
</dbReference>
<dbReference type="SMART" id="SM00635">
    <property type="entry name" value="BID_2"/>
    <property type="match status" value="1"/>
</dbReference>
<evidence type="ECO:0000256" key="6">
    <source>
        <dbReference type="ARBA" id="ARBA00023326"/>
    </source>
</evidence>
<feature type="signal peptide" evidence="8">
    <location>
        <begin position="1"/>
        <end position="22"/>
    </location>
</feature>